<comment type="caution">
    <text evidence="1">The sequence shown here is derived from an EMBL/GenBank/DDBJ whole genome shotgun (WGS) entry which is preliminary data.</text>
</comment>
<dbReference type="Proteomes" id="UP000297452">
    <property type="component" value="Unassembled WGS sequence"/>
</dbReference>
<evidence type="ECO:0000313" key="2">
    <source>
        <dbReference type="Proteomes" id="UP000297452"/>
    </source>
</evidence>
<gene>
    <name evidence="1" type="ORF">BOTNAR_0527g00020</name>
</gene>
<evidence type="ECO:0000313" key="1">
    <source>
        <dbReference type="EMBL" id="TGO47397.1"/>
    </source>
</evidence>
<dbReference type="AlphaFoldDB" id="A0A4Z1HRA8"/>
<reference evidence="1 2" key="1">
    <citation type="submission" date="2017-12" db="EMBL/GenBank/DDBJ databases">
        <title>Comparative genomics of Botrytis spp.</title>
        <authorList>
            <person name="Valero-Jimenez C.A."/>
            <person name="Tapia P."/>
            <person name="Veloso J."/>
            <person name="Silva-Moreno E."/>
            <person name="Staats M."/>
            <person name="Valdes J.H."/>
            <person name="Van Kan J.A.L."/>
        </authorList>
    </citation>
    <scope>NUCLEOTIDE SEQUENCE [LARGE SCALE GENOMIC DNA]</scope>
    <source>
        <strain evidence="1 2">MUCL2120</strain>
    </source>
</reference>
<name>A0A4Z1HRA8_9HELO</name>
<sequence>MASSVTEIEPLLASSMRVLRNQTTLQDLVAAYPSLKEKSLSSPSSLTKLERRVFLDLPDPEMESANISAATSLSRAELIEKAVINRGSLTDSEVLILKDRFWTSPTQEENSRITDGFRDLSEEAGDEFFDAKAPAYLENEEEAFNVGIHEFWGREKAVRNYHLNDVLNSALPYAPEWIKQLYKEGKQQWGFVCFYDAAAQTIDAERLDFFEHALRFNGSKDIFNVKWKYMTFNAPATAFAHTATSMKIEDQSGATTFQDVGSQFRNVFKETLEDPEIYQRREDVTSTTEYTGDLEDGIAGSGFLTNTFLLFDPVCIDLVVESGYFYDNMRVLAFEAEFPVPGRTYVEGYQGYTCVRLDQLVYYFYVLRMKNELGMDKIWKAAKKSQNSAFFSMDPEEALNWSHSNHQTTFTSDSILGKRRCIIREAQKS</sequence>
<organism evidence="1 2">
    <name type="scientific">Botryotinia narcissicola</name>
    <dbReference type="NCBI Taxonomy" id="278944"/>
    <lineage>
        <taxon>Eukaryota</taxon>
        <taxon>Fungi</taxon>
        <taxon>Dikarya</taxon>
        <taxon>Ascomycota</taxon>
        <taxon>Pezizomycotina</taxon>
        <taxon>Leotiomycetes</taxon>
        <taxon>Helotiales</taxon>
        <taxon>Sclerotiniaceae</taxon>
        <taxon>Botryotinia</taxon>
    </lineage>
</organism>
<dbReference type="OrthoDB" id="4777915at2759"/>
<dbReference type="EMBL" id="PQXJ01000527">
    <property type="protein sequence ID" value="TGO47397.1"/>
    <property type="molecule type" value="Genomic_DNA"/>
</dbReference>
<proteinExistence type="predicted"/>
<dbReference type="STRING" id="278944.A0A4Z1HRA8"/>
<accession>A0A4Z1HRA8</accession>
<protein>
    <submittedName>
        <fullName evidence="1">Uncharacterized protein</fullName>
    </submittedName>
</protein>
<keyword evidence="2" id="KW-1185">Reference proteome</keyword>